<feature type="region of interest" description="Disordered" evidence="1">
    <location>
        <begin position="97"/>
        <end position="117"/>
    </location>
</feature>
<protein>
    <submittedName>
        <fullName evidence="2">Uncharacterized protein</fullName>
    </submittedName>
</protein>
<evidence type="ECO:0000256" key="1">
    <source>
        <dbReference type="SAM" id="MobiDB-lite"/>
    </source>
</evidence>
<sequence>MHLTSRPPKTNTTTGARCFHYLHWKGTGRAPNSTKIAEAATGRLSNRRQVTEPQAHRCKDHQGFQQRTGSVRSGFPCTHGPPAPGLCTNLPLIANTERVKPPSSPTEPLSAAGQSRDEMNVQRGDARRGHLLLQHQLKTERIVYYQVIDCGLFCNLRRLRFSSFVLEETETHPSITWIKLPVGNEVSSEEMLSSADERIGLISVWYNTYITAGAAPTHVPIVHSIFSSLVHKILRFFDAFIWGSDSPPAWGGQASVFRNRGFWTHGLGSGDSASHHNPPPNSSSSLCLSLTRCLSPLSLPSPLYCPAQLYPPPGRSEQM</sequence>
<accession>A0A9N7U155</accession>
<name>A0A9N7U155_PLEPL</name>
<dbReference type="EMBL" id="CADEAL010000598">
    <property type="protein sequence ID" value="CAB1422618.1"/>
    <property type="molecule type" value="Genomic_DNA"/>
</dbReference>
<organism evidence="2 3">
    <name type="scientific">Pleuronectes platessa</name>
    <name type="common">European plaice</name>
    <dbReference type="NCBI Taxonomy" id="8262"/>
    <lineage>
        <taxon>Eukaryota</taxon>
        <taxon>Metazoa</taxon>
        <taxon>Chordata</taxon>
        <taxon>Craniata</taxon>
        <taxon>Vertebrata</taxon>
        <taxon>Euteleostomi</taxon>
        <taxon>Actinopterygii</taxon>
        <taxon>Neopterygii</taxon>
        <taxon>Teleostei</taxon>
        <taxon>Neoteleostei</taxon>
        <taxon>Acanthomorphata</taxon>
        <taxon>Carangaria</taxon>
        <taxon>Pleuronectiformes</taxon>
        <taxon>Pleuronectoidei</taxon>
        <taxon>Pleuronectidae</taxon>
        <taxon>Pleuronectes</taxon>
    </lineage>
</organism>
<dbReference type="AlphaFoldDB" id="A0A9N7U155"/>
<reference evidence="2" key="1">
    <citation type="submission" date="2020-03" db="EMBL/GenBank/DDBJ databases">
        <authorList>
            <person name="Weist P."/>
        </authorList>
    </citation>
    <scope>NUCLEOTIDE SEQUENCE</scope>
</reference>
<gene>
    <name evidence="2" type="ORF">PLEPLA_LOCUS10535</name>
</gene>
<proteinExistence type="predicted"/>
<dbReference type="Proteomes" id="UP001153269">
    <property type="component" value="Unassembled WGS sequence"/>
</dbReference>
<keyword evidence="3" id="KW-1185">Reference proteome</keyword>
<feature type="region of interest" description="Disordered" evidence="1">
    <location>
        <begin position="44"/>
        <end position="69"/>
    </location>
</feature>
<evidence type="ECO:0000313" key="2">
    <source>
        <dbReference type="EMBL" id="CAB1422618.1"/>
    </source>
</evidence>
<comment type="caution">
    <text evidence="2">The sequence shown here is derived from an EMBL/GenBank/DDBJ whole genome shotgun (WGS) entry which is preliminary data.</text>
</comment>
<evidence type="ECO:0000313" key="3">
    <source>
        <dbReference type="Proteomes" id="UP001153269"/>
    </source>
</evidence>